<gene>
    <name evidence="2" type="ORF">Esi_0010_0121</name>
</gene>
<name>D8LC20_ECTSI</name>
<dbReference type="PROSITE" id="PS51367">
    <property type="entry name" value="THAUMATIN_2"/>
    <property type="match status" value="1"/>
</dbReference>
<dbReference type="InterPro" id="IPR037176">
    <property type="entry name" value="Osmotin/thaumatin-like_sf"/>
</dbReference>
<dbReference type="Gene3D" id="2.60.110.10">
    <property type="entry name" value="Thaumatin"/>
    <property type="match status" value="1"/>
</dbReference>
<keyword evidence="3" id="KW-1185">Reference proteome</keyword>
<accession>D8LC20</accession>
<dbReference type="EMBL" id="FN649733">
    <property type="protein sequence ID" value="CBN79203.1"/>
    <property type="molecule type" value="Genomic_DNA"/>
</dbReference>
<dbReference type="OrthoDB" id="430315at2759"/>
<evidence type="ECO:0000256" key="1">
    <source>
        <dbReference type="SAM" id="SignalP"/>
    </source>
</evidence>
<evidence type="ECO:0000313" key="2">
    <source>
        <dbReference type="EMBL" id="CBN79203.1"/>
    </source>
</evidence>
<dbReference type="PANTHER" id="PTHR31048">
    <property type="entry name" value="OS03G0233200 PROTEIN"/>
    <property type="match status" value="1"/>
</dbReference>
<organism evidence="2 3">
    <name type="scientific">Ectocarpus siliculosus</name>
    <name type="common">Brown alga</name>
    <name type="synonym">Conferva siliculosa</name>
    <dbReference type="NCBI Taxonomy" id="2880"/>
    <lineage>
        <taxon>Eukaryota</taxon>
        <taxon>Sar</taxon>
        <taxon>Stramenopiles</taxon>
        <taxon>Ochrophyta</taxon>
        <taxon>PX clade</taxon>
        <taxon>Phaeophyceae</taxon>
        <taxon>Ectocarpales</taxon>
        <taxon>Ectocarpaceae</taxon>
        <taxon>Ectocarpus</taxon>
    </lineage>
</organism>
<reference evidence="2 3" key="1">
    <citation type="journal article" date="2010" name="Nature">
        <title>The Ectocarpus genome and the independent evolution of multicellularity in brown algae.</title>
        <authorList>
            <person name="Cock J.M."/>
            <person name="Sterck L."/>
            <person name="Rouze P."/>
            <person name="Scornet D."/>
            <person name="Allen A.E."/>
            <person name="Amoutzias G."/>
            <person name="Anthouard V."/>
            <person name="Artiguenave F."/>
            <person name="Aury J.M."/>
            <person name="Badger J.H."/>
            <person name="Beszteri B."/>
            <person name="Billiau K."/>
            <person name="Bonnet E."/>
            <person name="Bothwell J.H."/>
            <person name="Bowler C."/>
            <person name="Boyen C."/>
            <person name="Brownlee C."/>
            <person name="Carrano C.J."/>
            <person name="Charrier B."/>
            <person name="Cho G.Y."/>
            <person name="Coelho S.M."/>
            <person name="Collen J."/>
            <person name="Corre E."/>
            <person name="Da Silva C."/>
            <person name="Delage L."/>
            <person name="Delaroque N."/>
            <person name="Dittami S.M."/>
            <person name="Doulbeau S."/>
            <person name="Elias M."/>
            <person name="Farnham G."/>
            <person name="Gachon C.M."/>
            <person name="Gschloessl B."/>
            <person name="Heesch S."/>
            <person name="Jabbari K."/>
            <person name="Jubin C."/>
            <person name="Kawai H."/>
            <person name="Kimura K."/>
            <person name="Kloareg B."/>
            <person name="Kupper F.C."/>
            <person name="Lang D."/>
            <person name="Le Bail A."/>
            <person name="Leblanc C."/>
            <person name="Lerouge P."/>
            <person name="Lohr M."/>
            <person name="Lopez P.J."/>
            <person name="Martens C."/>
            <person name="Maumus F."/>
            <person name="Michel G."/>
            <person name="Miranda-Saavedra D."/>
            <person name="Morales J."/>
            <person name="Moreau H."/>
            <person name="Motomura T."/>
            <person name="Nagasato C."/>
            <person name="Napoli C.A."/>
            <person name="Nelson D.R."/>
            <person name="Nyvall-Collen P."/>
            <person name="Peters A.F."/>
            <person name="Pommier C."/>
            <person name="Potin P."/>
            <person name="Poulain J."/>
            <person name="Quesneville H."/>
            <person name="Read B."/>
            <person name="Rensing S.A."/>
            <person name="Ritter A."/>
            <person name="Rousvoal S."/>
            <person name="Samanta M."/>
            <person name="Samson G."/>
            <person name="Schroeder D.C."/>
            <person name="Segurens B."/>
            <person name="Strittmatter M."/>
            <person name="Tonon T."/>
            <person name="Tregear J.W."/>
            <person name="Valentin K."/>
            <person name="von Dassow P."/>
            <person name="Yamagishi T."/>
            <person name="Van de Peer Y."/>
            <person name="Wincker P."/>
        </authorList>
    </citation>
    <scope>NUCLEOTIDE SEQUENCE [LARGE SCALE GENOMIC DNA]</scope>
    <source>
        <strain evidence="3">Ec32 / CCAP1310/4</strain>
    </source>
</reference>
<feature type="chain" id="PRO_5003116946" evidence="1">
    <location>
        <begin position="26"/>
        <end position="491"/>
    </location>
</feature>
<dbReference type="STRING" id="2880.D8LC20"/>
<feature type="signal peptide" evidence="1">
    <location>
        <begin position="1"/>
        <end position="25"/>
    </location>
</feature>
<dbReference type="InParanoid" id="D8LC20"/>
<dbReference type="SMART" id="SM00205">
    <property type="entry name" value="THN"/>
    <property type="match status" value="1"/>
</dbReference>
<evidence type="ECO:0000313" key="3">
    <source>
        <dbReference type="Proteomes" id="UP000002630"/>
    </source>
</evidence>
<dbReference type="AlphaFoldDB" id="D8LC20"/>
<sequence length="491" mass="51840">MYRTALAAALGAAGWLLSLPATAAASTKAAVVPKRGCENPAAVTVVAGSGLKSENGVRVIDYNIRSKWVAKGEGESLWLELASPTVLDSAAIAFRKAQEAMAVTIVGYGNSKNRWNGYSEVELCASDTPVEAPEVDIEMPKTETETKTEEMNNSGLPFPTGRKGFNIANRCSFPIRVGSTGSHALCSDGTATNPASGQCFWALPDGPRDLRPGETGQYVLPELGLKEGSITWAGNIWASTGCTSELSTDYDDTFPSTPKCVTNFCYADGTCPDYSGPSGITTKAEFAMVESGLDFYDVSIIDGDCQDSASEKEGYAFCGIYEERSNGGASLTGSAIPGVCGKPVGWIGAQTSCGTTAKDGETFPGGFPYNCDLATRHGTIKQLVRCSGSTYSTQACYLVGAEDSCCGCPPWDIENGGCVSTNPDWTNAALPWANFFKSACPTAYSFPRDDRTSMFVCSDEATDNAATIAGKNTQSYLIRFCPGDSEQSFYG</sequence>
<dbReference type="EMBL" id="FN647683">
    <property type="protein sequence ID" value="CBN79203.1"/>
    <property type="molecule type" value="Genomic_DNA"/>
</dbReference>
<dbReference type="InterPro" id="IPR001938">
    <property type="entry name" value="Thaumatin"/>
</dbReference>
<dbReference type="SUPFAM" id="SSF49870">
    <property type="entry name" value="Osmotin, thaumatin-like protein"/>
    <property type="match status" value="1"/>
</dbReference>
<keyword evidence="1" id="KW-0732">Signal</keyword>
<dbReference type="Pfam" id="PF00314">
    <property type="entry name" value="Thaumatin"/>
    <property type="match status" value="1"/>
</dbReference>
<proteinExistence type="predicted"/>
<dbReference type="Proteomes" id="UP000002630">
    <property type="component" value="Linkage Group LG08"/>
</dbReference>
<protein>
    <submittedName>
        <fullName evidence="2">Thaumatin-domain containing protein</fullName>
    </submittedName>
</protein>